<dbReference type="Proteomes" id="UP000199245">
    <property type="component" value="Unassembled WGS sequence"/>
</dbReference>
<dbReference type="Gene3D" id="3.10.450.50">
    <property type="match status" value="1"/>
</dbReference>
<organism evidence="1 2">
    <name type="scientific">Bradyrhizobium brasilense</name>
    <dbReference type="NCBI Taxonomy" id="1419277"/>
    <lineage>
        <taxon>Bacteria</taxon>
        <taxon>Pseudomonadati</taxon>
        <taxon>Pseudomonadota</taxon>
        <taxon>Alphaproteobacteria</taxon>
        <taxon>Hyphomicrobiales</taxon>
        <taxon>Nitrobacteraceae</taxon>
        <taxon>Bradyrhizobium</taxon>
    </lineage>
</organism>
<proteinExistence type="predicted"/>
<dbReference type="EMBL" id="FMZW01000022">
    <property type="protein sequence ID" value="SDE25153.1"/>
    <property type="molecule type" value="Genomic_DNA"/>
</dbReference>
<dbReference type="InterPro" id="IPR039437">
    <property type="entry name" value="FrzH/put_lumazine-bd"/>
</dbReference>
<name>A0A1G7BDP9_9BRAD</name>
<dbReference type="AlphaFoldDB" id="A0A1G7BDP9"/>
<sequence>MSDIQAIASAIDGYFNLMYDVDDSRFCDVFSDACIVHGIRDGKHTVRSASEFRDFIRSRPSPASMKSPREEAIISIDQTASDLAIAKVRVRAGQTGFIDHLVFHRIDGRWLITTKAFHVAQVFPAGS</sequence>
<protein>
    <submittedName>
        <fullName evidence="1">Putative lumazine-binding</fullName>
    </submittedName>
</protein>
<dbReference type="Pfam" id="PF12893">
    <property type="entry name" value="Lumazine_bd_2"/>
    <property type="match status" value="1"/>
</dbReference>
<evidence type="ECO:0000313" key="2">
    <source>
        <dbReference type="Proteomes" id="UP000199245"/>
    </source>
</evidence>
<accession>A0A1G7BDP9</accession>
<evidence type="ECO:0000313" key="1">
    <source>
        <dbReference type="EMBL" id="SDE25153.1"/>
    </source>
</evidence>
<dbReference type="InterPro" id="IPR032710">
    <property type="entry name" value="NTF2-like_dom_sf"/>
</dbReference>
<reference evidence="1 2" key="1">
    <citation type="submission" date="2016-10" db="EMBL/GenBank/DDBJ databases">
        <authorList>
            <person name="de Groot N.N."/>
        </authorList>
    </citation>
    <scope>NUCLEOTIDE SEQUENCE [LARGE SCALE GENOMIC DNA]</scope>
    <source>
        <strain evidence="1 2">R5</strain>
    </source>
</reference>
<dbReference type="SUPFAM" id="SSF54427">
    <property type="entry name" value="NTF2-like"/>
    <property type="match status" value="1"/>
</dbReference>
<gene>
    <name evidence="1" type="ORF">SAMN05216337_1022115</name>
</gene>
<dbReference type="RefSeq" id="WP_092085201.1">
    <property type="nucleotide sequence ID" value="NZ_FMZW01000022.1"/>
</dbReference>